<protein>
    <recommendedName>
        <fullName evidence="3">HK97 gp10 family phage protein</fullName>
    </recommendedName>
</protein>
<gene>
    <name evidence="1" type="ORF">ACFSW4_05910</name>
</gene>
<organism evidence="1 2">
    <name type="scientific">Piscibacillus salipiscarius</name>
    <dbReference type="NCBI Taxonomy" id="299480"/>
    <lineage>
        <taxon>Bacteria</taxon>
        <taxon>Bacillati</taxon>
        <taxon>Bacillota</taxon>
        <taxon>Bacilli</taxon>
        <taxon>Bacillales</taxon>
        <taxon>Bacillaceae</taxon>
        <taxon>Piscibacillus</taxon>
    </lineage>
</organism>
<sequence length="139" mass="16037">MSTSYNLDYSDIQALEEKLARLPGQMEQVMNDVLHRQGIEITARHITERMPVSDRNKRHAKYSKWWKSERHNLGFTIKAKGGAANKPRSFGYLVFPNEGRGPHNPMEQRFMEEGLAESVNPILNELNEAIDQKLKEELS</sequence>
<name>A0ABW5Q8T6_9BACI</name>
<accession>A0ABW5Q8T6</accession>
<proteinExistence type="predicted"/>
<dbReference type="EMBL" id="JBHUMZ010000016">
    <property type="protein sequence ID" value="MFD2638393.1"/>
    <property type="molecule type" value="Genomic_DNA"/>
</dbReference>
<evidence type="ECO:0000313" key="2">
    <source>
        <dbReference type="Proteomes" id="UP001597452"/>
    </source>
</evidence>
<dbReference type="Proteomes" id="UP001597452">
    <property type="component" value="Unassembled WGS sequence"/>
</dbReference>
<evidence type="ECO:0008006" key="3">
    <source>
        <dbReference type="Google" id="ProtNLM"/>
    </source>
</evidence>
<keyword evidence="2" id="KW-1185">Reference proteome</keyword>
<evidence type="ECO:0000313" key="1">
    <source>
        <dbReference type="EMBL" id="MFD2638393.1"/>
    </source>
</evidence>
<reference evidence="2" key="1">
    <citation type="journal article" date="2019" name="Int. J. Syst. Evol. Microbiol.">
        <title>The Global Catalogue of Microorganisms (GCM) 10K type strain sequencing project: providing services to taxonomists for standard genome sequencing and annotation.</title>
        <authorList>
            <consortium name="The Broad Institute Genomics Platform"/>
            <consortium name="The Broad Institute Genome Sequencing Center for Infectious Disease"/>
            <person name="Wu L."/>
            <person name="Ma J."/>
        </authorList>
    </citation>
    <scope>NUCLEOTIDE SEQUENCE [LARGE SCALE GENOMIC DNA]</scope>
    <source>
        <strain evidence="2">TISTR 1571</strain>
    </source>
</reference>
<comment type="caution">
    <text evidence="1">The sequence shown here is derived from an EMBL/GenBank/DDBJ whole genome shotgun (WGS) entry which is preliminary data.</text>
</comment>
<dbReference type="RefSeq" id="WP_279401179.1">
    <property type="nucleotide sequence ID" value="NZ_JBHUMZ010000016.1"/>
</dbReference>